<dbReference type="EMBL" id="CAACVJ010000124">
    <property type="protein sequence ID" value="VEP13665.1"/>
    <property type="molecule type" value="Genomic_DNA"/>
</dbReference>
<feature type="domain" description="Glycosyltransferase RgtA/B/C/D-like" evidence="2">
    <location>
        <begin position="109"/>
        <end position="217"/>
    </location>
</feature>
<dbReference type="OrthoDB" id="224989at2"/>
<organism evidence="3 4">
    <name type="scientific">Hyella patelloides LEGE 07179</name>
    <dbReference type="NCBI Taxonomy" id="945734"/>
    <lineage>
        <taxon>Bacteria</taxon>
        <taxon>Bacillati</taxon>
        <taxon>Cyanobacteriota</taxon>
        <taxon>Cyanophyceae</taxon>
        <taxon>Pleurocapsales</taxon>
        <taxon>Hyellaceae</taxon>
        <taxon>Hyella</taxon>
    </lineage>
</organism>
<gene>
    <name evidence="3" type="ORF">H1P_210046</name>
</gene>
<feature type="transmembrane region" description="Helical" evidence="1">
    <location>
        <begin position="160"/>
        <end position="177"/>
    </location>
</feature>
<keyword evidence="1" id="KW-0812">Transmembrane</keyword>
<dbReference type="InterPro" id="IPR038731">
    <property type="entry name" value="RgtA/B/C-like"/>
</dbReference>
<feature type="transmembrane region" description="Helical" evidence="1">
    <location>
        <begin position="338"/>
        <end position="363"/>
    </location>
</feature>
<feature type="transmembrane region" description="Helical" evidence="1">
    <location>
        <begin position="6"/>
        <end position="27"/>
    </location>
</feature>
<dbReference type="AlphaFoldDB" id="A0A563VQL5"/>
<feature type="transmembrane region" description="Helical" evidence="1">
    <location>
        <begin position="429"/>
        <end position="449"/>
    </location>
</feature>
<dbReference type="Pfam" id="PF13231">
    <property type="entry name" value="PMT_2"/>
    <property type="match status" value="1"/>
</dbReference>
<dbReference type="Proteomes" id="UP000320055">
    <property type="component" value="Unassembled WGS sequence"/>
</dbReference>
<evidence type="ECO:0000259" key="2">
    <source>
        <dbReference type="Pfam" id="PF13231"/>
    </source>
</evidence>
<protein>
    <submittedName>
        <fullName evidence="3">Genome sequencing data, contig C316</fullName>
    </submittedName>
</protein>
<name>A0A563VQL5_9CYAN</name>
<keyword evidence="1" id="KW-1133">Transmembrane helix</keyword>
<evidence type="ECO:0000313" key="4">
    <source>
        <dbReference type="Proteomes" id="UP000320055"/>
    </source>
</evidence>
<feature type="transmembrane region" description="Helical" evidence="1">
    <location>
        <begin position="375"/>
        <end position="394"/>
    </location>
</feature>
<accession>A0A563VQL5</accession>
<keyword evidence="4" id="KW-1185">Reference proteome</keyword>
<evidence type="ECO:0000256" key="1">
    <source>
        <dbReference type="SAM" id="Phobius"/>
    </source>
</evidence>
<feature type="transmembrane region" description="Helical" evidence="1">
    <location>
        <begin position="197"/>
        <end position="219"/>
    </location>
</feature>
<proteinExistence type="predicted"/>
<feature type="transmembrane region" description="Helical" evidence="1">
    <location>
        <begin position="240"/>
        <end position="261"/>
    </location>
</feature>
<feature type="transmembrane region" description="Helical" evidence="1">
    <location>
        <begin position="106"/>
        <end position="124"/>
    </location>
</feature>
<feature type="transmembrane region" description="Helical" evidence="1">
    <location>
        <begin position="400"/>
        <end position="422"/>
    </location>
</feature>
<evidence type="ECO:0000313" key="3">
    <source>
        <dbReference type="EMBL" id="VEP13665.1"/>
    </source>
</evidence>
<reference evidence="3 4" key="1">
    <citation type="submission" date="2019-01" db="EMBL/GenBank/DDBJ databases">
        <authorList>
            <person name="Brito A."/>
        </authorList>
    </citation>
    <scope>NUCLEOTIDE SEQUENCE [LARGE SCALE GENOMIC DNA]</scope>
    <source>
        <strain evidence="3">1</strain>
    </source>
</reference>
<sequence length="593" mass="68680">MTKYKHIFLVFCLCFFFSILTITSLFLPLKKSITYDEPDHYASGIAILSGKPSERAATDANYRNNIPISALNVLISKAFPENIISELTEYKWTFYDGKTYPDGRLYCGRLATIFASVILAIYVFCWARQLYGIHAGFLALSLYILDPNIIAHSRLVTQDIFSACSVFIATYYFWNFLKFGGQKNVVLSIITFAIAQITRYGSIYLLPIYLVLVIGFHGSNIVKLIQTRNFKIIISSIKKFCYYTTLFLLTTILIINISFSFDKTFTKLGNYKFESQFFTSLQSSYSLLRQLPIPVPYAYMQGLDFGKYKHEIGFGSGASYLMGRLGIENGRLKGFKEYYIIAFLYKVPIATQLLLLMAVISSIRYQNRLKFWQNEAFLIIPSLLFLIVFSFSIAQLGIRYVLMIFPFLFVFSSRVTVGWIAFKNRYRIFIISLVAYLLISNLSYFPHYISYFNELLVDRKMGYTILADSNLDWGQNWIYLDQYLKKNPDAIYMRYLREEETLELLKGRPEVDLRDLRHFGNRIRDRLVGVDPAKFKGGLVAIQANQLVGVINDPKIFQWLRENKKPVDHIGYSFLIFKIQPHELHNLSTDNND</sequence>
<keyword evidence="1" id="KW-0472">Membrane</keyword>